<dbReference type="Gene3D" id="3.20.20.150">
    <property type="entry name" value="Divalent-metal-dependent TIM barrel enzymes"/>
    <property type="match status" value="1"/>
</dbReference>
<keyword evidence="4" id="KW-1185">Reference proteome</keyword>
<keyword evidence="1 3" id="KW-0413">Isomerase</keyword>
<dbReference type="EC" id="5.3.1.22" evidence="3"/>
<dbReference type="OrthoDB" id="9786584at2"/>
<name>A0A517Y753_9BACT</name>
<protein>
    <submittedName>
        <fullName evidence="3">Hydroxypyruvate isomerase</fullName>
        <ecNumber evidence="3">5.3.1.22</ecNumber>
    </submittedName>
</protein>
<dbReference type="PANTHER" id="PTHR43489">
    <property type="entry name" value="ISOMERASE"/>
    <property type="match status" value="1"/>
</dbReference>
<feature type="domain" description="Xylose isomerase-like TIM barrel" evidence="2">
    <location>
        <begin position="46"/>
        <end position="274"/>
    </location>
</feature>
<accession>A0A517Y753</accession>
<dbReference type="InterPro" id="IPR036237">
    <property type="entry name" value="Xyl_isomerase-like_sf"/>
</dbReference>
<dbReference type="GO" id="GO:0008903">
    <property type="term" value="F:hydroxypyruvate isomerase activity"/>
    <property type="evidence" value="ECO:0007669"/>
    <property type="project" value="UniProtKB-EC"/>
</dbReference>
<dbReference type="InterPro" id="IPR050417">
    <property type="entry name" value="Sugar_Epim/Isomerase"/>
</dbReference>
<dbReference type="EMBL" id="CP036274">
    <property type="protein sequence ID" value="QDU26067.1"/>
    <property type="molecule type" value="Genomic_DNA"/>
</dbReference>
<dbReference type="AlphaFoldDB" id="A0A517Y753"/>
<organism evidence="3 4">
    <name type="scientific">Anatilimnocola aggregata</name>
    <dbReference type="NCBI Taxonomy" id="2528021"/>
    <lineage>
        <taxon>Bacteria</taxon>
        <taxon>Pseudomonadati</taxon>
        <taxon>Planctomycetota</taxon>
        <taxon>Planctomycetia</taxon>
        <taxon>Pirellulales</taxon>
        <taxon>Pirellulaceae</taxon>
        <taxon>Anatilimnocola</taxon>
    </lineage>
</organism>
<dbReference type="Proteomes" id="UP000315017">
    <property type="component" value="Chromosome"/>
</dbReference>
<dbReference type="InterPro" id="IPR013022">
    <property type="entry name" value="Xyl_isomerase-like_TIM-brl"/>
</dbReference>
<evidence type="ECO:0000313" key="3">
    <source>
        <dbReference type="EMBL" id="QDU26067.1"/>
    </source>
</evidence>
<proteinExistence type="predicted"/>
<dbReference type="PANTHER" id="PTHR43489:SF3">
    <property type="entry name" value="XYLOSE ISOMERASE DOMAIN PROTEIN TIM BARREL"/>
    <property type="match status" value="1"/>
</dbReference>
<dbReference type="KEGG" id="aagg:ETAA8_11390"/>
<sequence>MNSNAALAADQAKTGKSSVKGNIKQSVVFWCFNVAGDKWDIDTTARHAKALGCKSVELCEPEHWPTLKKHELTCAIAPNGMPGAPFIRGFNNPKYHDEVIAATTAVIDKCAEFGFPSVIAFTGFKFRTAEDPNSGEISAEEGADNCVKGLKKIIGHAEKKKVTICLEHLNSRDGSHPMKGHPGYQGDDVDYCAEIIRRVGSERMKLLFDIYHVQIMNGDVIRRIEQLKDVIGHVHTAGNPGRGELDDNQEINYPPIMRKLVEVGYQGYVGQEFIPTRDPLAGLTAAVKLCDV</sequence>
<gene>
    <name evidence="3" type="primary">hyi_2</name>
    <name evidence="3" type="ORF">ETAA8_11390</name>
</gene>
<evidence type="ECO:0000259" key="2">
    <source>
        <dbReference type="Pfam" id="PF01261"/>
    </source>
</evidence>
<reference evidence="3 4" key="1">
    <citation type="submission" date="2019-02" db="EMBL/GenBank/DDBJ databases">
        <title>Deep-cultivation of Planctomycetes and their phenomic and genomic characterization uncovers novel biology.</title>
        <authorList>
            <person name="Wiegand S."/>
            <person name="Jogler M."/>
            <person name="Boedeker C."/>
            <person name="Pinto D."/>
            <person name="Vollmers J."/>
            <person name="Rivas-Marin E."/>
            <person name="Kohn T."/>
            <person name="Peeters S.H."/>
            <person name="Heuer A."/>
            <person name="Rast P."/>
            <person name="Oberbeckmann S."/>
            <person name="Bunk B."/>
            <person name="Jeske O."/>
            <person name="Meyerdierks A."/>
            <person name="Storesund J.E."/>
            <person name="Kallscheuer N."/>
            <person name="Luecker S."/>
            <person name="Lage O.M."/>
            <person name="Pohl T."/>
            <person name="Merkel B.J."/>
            <person name="Hornburger P."/>
            <person name="Mueller R.-W."/>
            <person name="Bruemmer F."/>
            <person name="Labrenz M."/>
            <person name="Spormann A.M."/>
            <person name="Op den Camp H."/>
            <person name="Overmann J."/>
            <person name="Amann R."/>
            <person name="Jetten M.S.M."/>
            <person name="Mascher T."/>
            <person name="Medema M.H."/>
            <person name="Devos D.P."/>
            <person name="Kaster A.-K."/>
            <person name="Ovreas L."/>
            <person name="Rohde M."/>
            <person name="Galperin M.Y."/>
            <person name="Jogler C."/>
        </authorList>
    </citation>
    <scope>NUCLEOTIDE SEQUENCE [LARGE SCALE GENOMIC DNA]</scope>
    <source>
        <strain evidence="3 4">ETA_A8</strain>
    </source>
</reference>
<keyword evidence="3" id="KW-0670">Pyruvate</keyword>
<evidence type="ECO:0000313" key="4">
    <source>
        <dbReference type="Proteomes" id="UP000315017"/>
    </source>
</evidence>
<evidence type="ECO:0000256" key="1">
    <source>
        <dbReference type="ARBA" id="ARBA00023235"/>
    </source>
</evidence>
<dbReference type="Pfam" id="PF01261">
    <property type="entry name" value="AP_endonuc_2"/>
    <property type="match status" value="1"/>
</dbReference>
<dbReference type="SUPFAM" id="SSF51658">
    <property type="entry name" value="Xylose isomerase-like"/>
    <property type="match status" value="1"/>
</dbReference>